<keyword evidence="8" id="KW-0732">Signal</keyword>
<comment type="subcellular location">
    <subcellularLocation>
        <location evidence="1">Cell outer membrane</location>
    </subcellularLocation>
</comment>
<keyword evidence="10" id="KW-1185">Reference proteome</keyword>
<dbReference type="PANTHER" id="PTHR30026:SF20">
    <property type="entry name" value="OUTER MEMBRANE PROTEIN TOLC"/>
    <property type="match status" value="1"/>
</dbReference>
<evidence type="ECO:0000256" key="7">
    <source>
        <dbReference type="ARBA" id="ARBA00023237"/>
    </source>
</evidence>
<comment type="caution">
    <text evidence="9">The sequence shown here is derived from an EMBL/GenBank/DDBJ whole genome shotgun (WGS) entry which is preliminary data.</text>
</comment>
<keyword evidence="6" id="KW-0472">Membrane</keyword>
<dbReference type="Proteomes" id="UP001433638">
    <property type="component" value="Unassembled WGS sequence"/>
</dbReference>
<dbReference type="NCBIfam" id="TIGR01844">
    <property type="entry name" value="type_I_sec_TolC"/>
    <property type="match status" value="1"/>
</dbReference>
<evidence type="ECO:0000313" key="9">
    <source>
        <dbReference type="EMBL" id="MEQ6289523.1"/>
    </source>
</evidence>
<feature type="signal peptide" evidence="8">
    <location>
        <begin position="1"/>
        <end position="23"/>
    </location>
</feature>
<dbReference type="SUPFAM" id="SSF56954">
    <property type="entry name" value="Outer membrane efflux proteins (OEP)"/>
    <property type="match status" value="1"/>
</dbReference>
<evidence type="ECO:0000256" key="8">
    <source>
        <dbReference type="SAM" id="SignalP"/>
    </source>
</evidence>
<evidence type="ECO:0000256" key="2">
    <source>
        <dbReference type="ARBA" id="ARBA00007613"/>
    </source>
</evidence>
<evidence type="ECO:0000256" key="4">
    <source>
        <dbReference type="ARBA" id="ARBA00022452"/>
    </source>
</evidence>
<keyword evidence="5" id="KW-0812">Transmembrane</keyword>
<dbReference type="InterPro" id="IPR010130">
    <property type="entry name" value="T1SS_OMP_TolC"/>
</dbReference>
<evidence type="ECO:0000256" key="1">
    <source>
        <dbReference type="ARBA" id="ARBA00004442"/>
    </source>
</evidence>
<reference evidence="9" key="1">
    <citation type="submission" date="2024-06" db="EMBL/GenBank/DDBJ databases">
        <title>Genome sequence of Vogesella sp. MAHUQ-64.</title>
        <authorList>
            <person name="Huq M.A."/>
        </authorList>
    </citation>
    <scope>NUCLEOTIDE SEQUENCE</scope>
    <source>
        <strain evidence="9">MAHUQ-64</strain>
    </source>
</reference>
<protein>
    <submittedName>
        <fullName evidence="9">TolC family outer membrane protein</fullName>
    </submittedName>
</protein>
<feature type="chain" id="PRO_5045610670" evidence="8">
    <location>
        <begin position="24"/>
        <end position="434"/>
    </location>
</feature>
<keyword evidence="4" id="KW-1134">Transmembrane beta strand</keyword>
<dbReference type="Gene3D" id="1.20.1600.10">
    <property type="entry name" value="Outer membrane efflux proteins (OEP)"/>
    <property type="match status" value="1"/>
</dbReference>
<name>A0ABV1M007_9NEIS</name>
<keyword evidence="7" id="KW-0998">Cell outer membrane</keyword>
<accession>A0ABV1M007</accession>
<proteinExistence type="inferred from homology"/>
<dbReference type="PANTHER" id="PTHR30026">
    <property type="entry name" value="OUTER MEMBRANE PROTEIN TOLC"/>
    <property type="match status" value="1"/>
</dbReference>
<gene>
    <name evidence="9" type="ORF">ABNW52_02735</name>
</gene>
<organism evidence="9 10">
    <name type="scientific">Vogesella oryzagri</name>
    <dbReference type="NCBI Taxonomy" id="3160864"/>
    <lineage>
        <taxon>Bacteria</taxon>
        <taxon>Pseudomonadati</taxon>
        <taxon>Pseudomonadota</taxon>
        <taxon>Betaproteobacteria</taxon>
        <taxon>Neisseriales</taxon>
        <taxon>Chromobacteriaceae</taxon>
        <taxon>Vogesella</taxon>
    </lineage>
</organism>
<evidence type="ECO:0000256" key="6">
    <source>
        <dbReference type="ARBA" id="ARBA00023136"/>
    </source>
</evidence>
<dbReference type="InterPro" id="IPR003423">
    <property type="entry name" value="OMP_efflux"/>
</dbReference>
<dbReference type="Pfam" id="PF02321">
    <property type="entry name" value="OEP"/>
    <property type="match status" value="2"/>
</dbReference>
<evidence type="ECO:0000313" key="10">
    <source>
        <dbReference type="Proteomes" id="UP001433638"/>
    </source>
</evidence>
<evidence type="ECO:0000256" key="5">
    <source>
        <dbReference type="ARBA" id="ARBA00022692"/>
    </source>
</evidence>
<dbReference type="InterPro" id="IPR051906">
    <property type="entry name" value="TolC-like"/>
</dbReference>
<dbReference type="EMBL" id="JBEFLD010000002">
    <property type="protein sequence ID" value="MEQ6289523.1"/>
    <property type="molecule type" value="Genomic_DNA"/>
</dbReference>
<sequence>MKAQTQLIVAGVLALCGSLPAAAFDLAAAVQAARDYDASYAGARQTLLAGQEKAVQGRALLLPSVGLSAGVTRTDAMKPAADAYNTRSVGVQLTQPLFDVASYTGYKKGQISTELAGVQFAASSQQLVADVARAYFDTLLAEDVLNVTRATKKAYERQLAQAKKAFEVGTATITDTHEAQAGYDAAQASEIAAVSDLEIKRDTLAKLTGLNAEQINRLRGSVELGSDIGSLQSWLDRAAGGSLSIKSAQQQLQLTEESLTAARGKHLPTVELTAGYSNSHTSEPSSRLAGRASTAGNTLGLNLSLPLYAGGGINSQVREAAANLEKARTDVEASRRDVALAVRSAWLGVSNGTALVKAQEQLLVSAKSKLDATRLGREVGVRTNLDLLNAESSYQDAVRALASARYNLLYARLALALAAGELDDQAVATVNRFF</sequence>
<evidence type="ECO:0000256" key="3">
    <source>
        <dbReference type="ARBA" id="ARBA00022448"/>
    </source>
</evidence>
<comment type="similarity">
    <text evidence="2">Belongs to the outer membrane factor (OMF) (TC 1.B.17) family.</text>
</comment>
<dbReference type="RefSeq" id="WP_349583693.1">
    <property type="nucleotide sequence ID" value="NZ_JBEFLD010000002.1"/>
</dbReference>
<keyword evidence="3" id="KW-0813">Transport</keyword>